<comment type="caution">
    <text evidence="3">The sequence shown here is derived from an EMBL/GenBank/DDBJ whole genome shotgun (WGS) entry which is preliminary data.</text>
</comment>
<protein>
    <submittedName>
        <fullName evidence="3">Uncharacterized protein</fullName>
    </submittedName>
</protein>
<evidence type="ECO:0000313" key="4">
    <source>
        <dbReference type="Proteomes" id="UP001303473"/>
    </source>
</evidence>
<organism evidence="3 4">
    <name type="scientific">Diplogelasinospora grovesii</name>
    <dbReference type="NCBI Taxonomy" id="303347"/>
    <lineage>
        <taxon>Eukaryota</taxon>
        <taxon>Fungi</taxon>
        <taxon>Dikarya</taxon>
        <taxon>Ascomycota</taxon>
        <taxon>Pezizomycotina</taxon>
        <taxon>Sordariomycetes</taxon>
        <taxon>Sordariomycetidae</taxon>
        <taxon>Sordariales</taxon>
        <taxon>Diplogelasinosporaceae</taxon>
        <taxon>Diplogelasinospora</taxon>
    </lineage>
</organism>
<dbReference type="EMBL" id="MU853800">
    <property type="protein sequence ID" value="KAK3940138.1"/>
    <property type="molecule type" value="Genomic_DNA"/>
</dbReference>
<reference evidence="4" key="1">
    <citation type="journal article" date="2023" name="Mol. Phylogenet. Evol.">
        <title>Genome-scale phylogeny and comparative genomics of the fungal order Sordariales.</title>
        <authorList>
            <person name="Hensen N."/>
            <person name="Bonometti L."/>
            <person name="Westerberg I."/>
            <person name="Brannstrom I.O."/>
            <person name="Guillou S."/>
            <person name="Cros-Aarteil S."/>
            <person name="Calhoun S."/>
            <person name="Haridas S."/>
            <person name="Kuo A."/>
            <person name="Mondo S."/>
            <person name="Pangilinan J."/>
            <person name="Riley R."/>
            <person name="LaButti K."/>
            <person name="Andreopoulos B."/>
            <person name="Lipzen A."/>
            <person name="Chen C."/>
            <person name="Yan M."/>
            <person name="Daum C."/>
            <person name="Ng V."/>
            <person name="Clum A."/>
            <person name="Steindorff A."/>
            <person name="Ohm R.A."/>
            <person name="Martin F."/>
            <person name="Silar P."/>
            <person name="Natvig D.O."/>
            <person name="Lalanne C."/>
            <person name="Gautier V."/>
            <person name="Ament-Velasquez S.L."/>
            <person name="Kruys A."/>
            <person name="Hutchinson M.I."/>
            <person name="Powell A.J."/>
            <person name="Barry K."/>
            <person name="Miller A.N."/>
            <person name="Grigoriev I.V."/>
            <person name="Debuchy R."/>
            <person name="Gladieux P."/>
            <person name="Hiltunen Thoren M."/>
            <person name="Johannesson H."/>
        </authorList>
    </citation>
    <scope>NUCLEOTIDE SEQUENCE [LARGE SCALE GENOMIC DNA]</scope>
    <source>
        <strain evidence="4">CBS 340.73</strain>
    </source>
</reference>
<accession>A0AAN6N8I2</accession>
<name>A0AAN6N8I2_9PEZI</name>
<keyword evidence="2" id="KW-0472">Membrane</keyword>
<proteinExistence type="predicted"/>
<gene>
    <name evidence="3" type="ORF">QBC46DRAFT_408540</name>
</gene>
<feature type="compositionally biased region" description="Basic residues" evidence="1">
    <location>
        <begin position="296"/>
        <end position="307"/>
    </location>
</feature>
<dbReference type="Proteomes" id="UP001303473">
    <property type="component" value="Unassembled WGS sequence"/>
</dbReference>
<keyword evidence="2" id="KW-0812">Transmembrane</keyword>
<evidence type="ECO:0000256" key="1">
    <source>
        <dbReference type="SAM" id="MobiDB-lite"/>
    </source>
</evidence>
<feature type="transmembrane region" description="Helical" evidence="2">
    <location>
        <begin position="7"/>
        <end position="27"/>
    </location>
</feature>
<keyword evidence="2" id="KW-1133">Transmembrane helix</keyword>
<feature type="region of interest" description="Disordered" evidence="1">
    <location>
        <begin position="279"/>
        <end position="307"/>
    </location>
</feature>
<dbReference type="AlphaFoldDB" id="A0AAN6N8I2"/>
<evidence type="ECO:0000313" key="3">
    <source>
        <dbReference type="EMBL" id="KAK3940138.1"/>
    </source>
</evidence>
<keyword evidence="4" id="KW-1185">Reference proteome</keyword>
<evidence type="ECO:0000256" key="2">
    <source>
        <dbReference type="SAM" id="Phobius"/>
    </source>
</evidence>
<sequence>MGKSSRLGVFFCLFPSFLFLMLFRYRYISSKPLYTSLLRLGQLEQHTKGLIQKIFSAAVGSNSTPGPALKSLVHIKQAARSSPRCSRPNRLDNPGRTIFIMGRRAQKKWLLLQQPAPTQPAAPTQPIIPARPVALTLDTPNRNGPLDLFNNKTSIGSKDVEELRDAFYNLQPAARLTLKKMADHFAQMEAELSWLQQEIARPNEEVWRLEDKLARRDQEIASLKEPLQRLELEKAEELTYYSETSADELATSLVGQQKGRKKSVNQGVHVRRLGCVRVENRRKREADDEEGNESRKRQRGRTTGRSL</sequence>